<proteinExistence type="inferred from homology"/>
<evidence type="ECO:0000313" key="5">
    <source>
        <dbReference type="EMBL" id="HGN90844.1"/>
    </source>
</evidence>
<dbReference type="AlphaFoldDB" id="A0A7C4E0D9"/>
<dbReference type="InterPro" id="IPR017968">
    <property type="entry name" value="Acylphosphatase_CS"/>
</dbReference>
<dbReference type="PROSITE" id="PS51160">
    <property type="entry name" value="ACYLPHOSPHATASE_3"/>
    <property type="match status" value="1"/>
</dbReference>
<organism evidence="5">
    <name type="scientific">Caldiarchaeum subterraneum</name>
    <dbReference type="NCBI Taxonomy" id="311458"/>
    <lineage>
        <taxon>Archaea</taxon>
        <taxon>Nitrososphaerota</taxon>
        <taxon>Candidatus Caldarchaeales</taxon>
        <taxon>Candidatus Caldarchaeaceae</taxon>
        <taxon>Candidatus Caldarchaeum</taxon>
    </lineage>
</organism>
<dbReference type="PANTHER" id="PTHR47268">
    <property type="entry name" value="ACYLPHOSPHATASE"/>
    <property type="match status" value="1"/>
</dbReference>
<dbReference type="SUPFAM" id="SSF54975">
    <property type="entry name" value="Acylphosphatase/BLUF domain-like"/>
    <property type="match status" value="1"/>
</dbReference>
<name>A0A7C4E0D9_CALS0</name>
<dbReference type="EMBL" id="DTAD01000075">
    <property type="protein sequence ID" value="HGN90844.1"/>
    <property type="molecule type" value="Genomic_DNA"/>
</dbReference>
<dbReference type="EMBL" id="DRXG01000123">
    <property type="protein sequence ID" value="HHN52768.1"/>
    <property type="molecule type" value="Genomic_DNA"/>
</dbReference>
<comment type="caution">
    <text evidence="5">The sequence shown here is derived from an EMBL/GenBank/DDBJ whole genome shotgun (WGS) entry which is preliminary data.</text>
</comment>
<dbReference type="PANTHER" id="PTHR47268:SF4">
    <property type="entry name" value="ACYLPHOSPHATASE"/>
    <property type="match status" value="1"/>
</dbReference>
<comment type="similarity">
    <text evidence="2">Belongs to the acylphosphatase family.</text>
</comment>
<dbReference type="EC" id="3.6.1.7" evidence="1"/>
<keyword evidence="1" id="KW-0378">Hydrolase</keyword>
<dbReference type="EMBL" id="DTCM01000065">
    <property type="protein sequence ID" value="HGL41009.1"/>
    <property type="molecule type" value="Genomic_DNA"/>
</dbReference>
<evidence type="ECO:0000256" key="1">
    <source>
        <dbReference type="PROSITE-ProRule" id="PRU00520"/>
    </source>
</evidence>
<dbReference type="Gene3D" id="3.30.70.100">
    <property type="match status" value="1"/>
</dbReference>
<dbReference type="InterPro" id="IPR036046">
    <property type="entry name" value="Acylphosphatase-like_dom_sf"/>
</dbReference>
<dbReference type="Gene3D" id="1.20.58.130">
    <property type="match status" value="1"/>
</dbReference>
<dbReference type="InterPro" id="IPR001792">
    <property type="entry name" value="Acylphosphatase-like_dom"/>
</dbReference>
<sequence>MGRVLKAYLLKVAGRVQRVGYRRHVLELGQELELAGYVRNEKDGTVTIFAQGDEETLNRFMEALKTPPPPAKIKKIEIAETRPKPNLKHFQIRYSKLADELQEGFGAMQAIFYTYWEEFRDYRGEFRDYRNEFRDFRNEFRDFRGEFRDFRNEFRDFRGEFRDFRGEFNDFRNEFRDFRDEFRDYRMEFREFVNRMDAFVERVTKVLEALTEQSKRSMEILEVVARDSRETREMLLEALKMLKEVASKASP</sequence>
<comment type="catalytic activity">
    <reaction evidence="1">
        <text>an acyl phosphate + H2O = a carboxylate + phosphate + H(+)</text>
        <dbReference type="Rhea" id="RHEA:14965"/>
        <dbReference type="ChEBI" id="CHEBI:15377"/>
        <dbReference type="ChEBI" id="CHEBI:15378"/>
        <dbReference type="ChEBI" id="CHEBI:29067"/>
        <dbReference type="ChEBI" id="CHEBI:43474"/>
        <dbReference type="ChEBI" id="CHEBI:59918"/>
        <dbReference type="EC" id="3.6.1.7"/>
    </reaction>
</comment>
<evidence type="ECO:0000313" key="6">
    <source>
        <dbReference type="EMBL" id="HHN52768.1"/>
    </source>
</evidence>
<accession>A0A7C4E0D9</accession>
<feature type="active site" evidence="1">
    <location>
        <position position="40"/>
    </location>
</feature>
<feature type="domain" description="Acylphosphatase-like" evidence="3">
    <location>
        <begin position="7"/>
        <end position="94"/>
    </location>
</feature>
<dbReference type="GO" id="GO:0003998">
    <property type="term" value="F:acylphosphatase activity"/>
    <property type="evidence" value="ECO:0007669"/>
    <property type="project" value="UniProtKB-EC"/>
</dbReference>
<evidence type="ECO:0000259" key="3">
    <source>
        <dbReference type="PROSITE" id="PS51160"/>
    </source>
</evidence>
<dbReference type="InterPro" id="IPR020456">
    <property type="entry name" value="Acylphosphatase"/>
</dbReference>
<protein>
    <recommendedName>
        <fullName evidence="1">acylphosphatase</fullName>
        <ecNumber evidence="1">3.6.1.7</ecNumber>
    </recommendedName>
</protein>
<dbReference type="Pfam" id="PF00708">
    <property type="entry name" value="Acylphosphatase"/>
    <property type="match status" value="1"/>
</dbReference>
<dbReference type="PROSITE" id="PS00151">
    <property type="entry name" value="ACYLPHOSPHATASE_2"/>
    <property type="match status" value="1"/>
</dbReference>
<gene>
    <name evidence="6" type="ORF">ENM30_05590</name>
    <name evidence="5" type="ORF">ENT82_06960</name>
    <name evidence="4" type="ORF">ENU43_05040</name>
</gene>
<feature type="active site" evidence="1">
    <location>
        <position position="22"/>
    </location>
</feature>
<evidence type="ECO:0000256" key="2">
    <source>
        <dbReference type="RuleBase" id="RU004168"/>
    </source>
</evidence>
<evidence type="ECO:0000313" key="4">
    <source>
        <dbReference type="EMBL" id="HGL41009.1"/>
    </source>
</evidence>
<reference evidence="5" key="1">
    <citation type="journal article" date="2020" name="mSystems">
        <title>Genome- and Community-Level Interaction Insights into Carbon Utilization and Element Cycling Functions of Hydrothermarchaeota in Hydrothermal Sediment.</title>
        <authorList>
            <person name="Zhou Z."/>
            <person name="Liu Y."/>
            <person name="Xu W."/>
            <person name="Pan J."/>
            <person name="Luo Z.H."/>
            <person name="Li M."/>
        </authorList>
    </citation>
    <scope>NUCLEOTIDE SEQUENCE [LARGE SCALE GENOMIC DNA]</scope>
    <source>
        <strain evidence="6">SpSt-1073</strain>
        <strain evidence="5">SpSt-613</strain>
        <strain evidence="4">SpSt-669</strain>
    </source>
</reference>